<dbReference type="SUPFAM" id="SSF56672">
    <property type="entry name" value="DNA/RNA polymerases"/>
    <property type="match status" value="1"/>
</dbReference>
<gene>
    <name evidence="2" type="primary">AlNc14C43G3601</name>
    <name evidence="2" type="ORF">ALNC14_041700</name>
</gene>
<sequence>MCLYQNHQGTEMIIVGVYVDDLLVTASLADLVGDSFDAMRTLSIKDLGEVRKFLGMRVELSDKDGNTQAQQAAIEELLQQHGLADANDVRSPIRDENYDEELDQKVFLGERNGRSDPTVRDLQSVVGSLLWVARCTRPDISFAVHRSTRYTHQPTMRDWKLAKRIARYLKFTKEVKLRMAVNVAEGKHVKLESWSDADFAAGKRDEKSLTHGVITMDGAVIHWMCKKQTGVSLSTLEAKFISVERLT</sequence>
<dbReference type="EMBL" id="FR824088">
    <property type="protein sequence ID" value="CCA18027.1"/>
    <property type="molecule type" value="Genomic_DNA"/>
</dbReference>
<evidence type="ECO:0000259" key="1">
    <source>
        <dbReference type="Pfam" id="PF07727"/>
    </source>
</evidence>
<dbReference type="InterPro" id="IPR013103">
    <property type="entry name" value="RVT_2"/>
</dbReference>
<reference evidence="2" key="2">
    <citation type="submission" date="2011-02" db="EMBL/GenBank/DDBJ databases">
        <authorList>
            <person name="MacLean D."/>
        </authorList>
    </citation>
    <scope>NUCLEOTIDE SEQUENCE</scope>
</reference>
<proteinExistence type="predicted"/>
<dbReference type="Pfam" id="PF07727">
    <property type="entry name" value="RVT_2"/>
    <property type="match status" value="1"/>
</dbReference>
<dbReference type="PANTHER" id="PTHR11439:SF440">
    <property type="entry name" value="INTEGRASE CATALYTIC DOMAIN-CONTAINING PROTEIN"/>
    <property type="match status" value="1"/>
</dbReference>
<dbReference type="HOGENOM" id="CLU_001650_6_0_1"/>
<evidence type="ECO:0000313" key="2">
    <source>
        <dbReference type="EMBL" id="CCA18027.1"/>
    </source>
</evidence>
<dbReference type="AlphaFoldDB" id="F0WA57"/>
<dbReference type="InterPro" id="IPR043502">
    <property type="entry name" value="DNA/RNA_pol_sf"/>
</dbReference>
<dbReference type="PANTHER" id="PTHR11439">
    <property type="entry name" value="GAG-POL-RELATED RETROTRANSPOSON"/>
    <property type="match status" value="1"/>
</dbReference>
<name>F0WA57_9STRA</name>
<organism evidence="2">
    <name type="scientific">Albugo laibachii Nc14</name>
    <dbReference type="NCBI Taxonomy" id="890382"/>
    <lineage>
        <taxon>Eukaryota</taxon>
        <taxon>Sar</taxon>
        <taxon>Stramenopiles</taxon>
        <taxon>Oomycota</taxon>
        <taxon>Peronosporomycetes</taxon>
        <taxon>Albuginales</taxon>
        <taxon>Albuginaceae</taxon>
        <taxon>Albugo</taxon>
    </lineage>
</organism>
<reference evidence="2" key="1">
    <citation type="journal article" date="2011" name="PLoS Biol.">
        <title>Gene gain and loss during evolution of obligate parasitism in the white rust pathogen of Arabidopsis thaliana.</title>
        <authorList>
            <person name="Kemen E."/>
            <person name="Gardiner A."/>
            <person name="Schultz-Larsen T."/>
            <person name="Kemen A.C."/>
            <person name="Balmuth A.L."/>
            <person name="Robert-Seilaniantz A."/>
            <person name="Bailey K."/>
            <person name="Holub E."/>
            <person name="Studholme D.J."/>
            <person name="Maclean D."/>
            <person name="Jones J.D."/>
        </authorList>
    </citation>
    <scope>NUCLEOTIDE SEQUENCE</scope>
</reference>
<accession>F0WA57</accession>
<protein>
    <submittedName>
        <fullName evidence="2">Uncharacterized protein AlNc14C43G3601</fullName>
    </submittedName>
</protein>
<feature type="domain" description="Reverse transcriptase Ty1/copia-type" evidence="1">
    <location>
        <begin position="3"/>
        <end position="93"/>
    </location>
</feature>